<evidence type="ECO:0000256" key="1">
    <source>
        <dbReference type="SAM" id="MobiDB-lite"/>
    </source>
</evidence>
<proteinExistence type="predicted"/>
<dbReference type="VEuPathDB" id="AmoebaDB:EDI_235850"/>
<dbReference type="RefSeq" id="XP_001740474.1">
    <property type="nucleotide sequence ID" value="XM_001740422.1"/>
</dbReference>
<dbReference type="GeneID" id="5885656"/>
<accession>B0EQU0</accession>
<name>B0EQU0_ENTDS</name>
<sequence>MIRCLQPLNLNNKSQSKSSSKVSNSGRQPLSLHSSIILITTADYIRNCTLFGGKTRACVLAHLITAGITPKFLGSINVVCTDYGHQKNCGKFSVNKQMIRFTGSKIGPNPLTNEKLYNSKYAIFDTTGHSGVDNSTTITEVGGGILSPQRGSQMNTENLIDTSSSEITIPSESNRIFIGQGSSNTEFTVPEVSSSNTSSQLLQPTPGFNQNLI</sequence>
<dbReference type="AlphaFoldDB" id="B0EQU0"/>
<gene>
    <name evidence="2" type="ORF">EDI_235850</name>
</gene>
<dbReference type="EMBL" id="DS550417">
    <property type="protein sequence ID" value="EDR23101.1"/>
    <property type="molecule type" value="Genomic_DNA"/>
</dbReference>
<feature type="region of interest" description="Disordered" evidence="1">
    <location>
        <begin position="188"/>
        <end position="213"/>
    </location>
</feature>
<keyword evidence="3" id="KW-1185">Reference proteome</keyword>
<dbReference type="KEGG" id="edi:EDI_235850"/>
<evidence type="ECO:0000313" key="3">
    <source>
        <dbReference type="Proteomes" id="UP000008076"/>
    </source>
</evidence>
<evidence type="ECO:0000313" key="2">
    <source>
        <dbReference type="EMBL" id="EDR23101.1"/>
    </source>
</evidence>
<reference evidence="3" key="1">
    <citation type="submission" date="2007-12" db="EMBL/GenBank/DDBJ databases">
        <title>Annotation of Entamoeba dispar SAW760.</title>
        <authorList>
            <person name="Lorenzi H."/>
            <person name="Inman J."/>
            <person name="Schobel S."/>
            <person name="Amedeo P."/>
            <person name="Caler E."/>
        </authorList>
    </citation>
    <scope>NUCLEOTIDE SEQUENCE [LARGE SCALE GENOMIC DNA]</scope>
    <source>
        <strain evidence="3">ATCC PRA-260 / SAW760</strain>
    </source>
</reference>
<dbReference type="Proteomes" id="UP000008076">
    <property type="component" value="Unassembled WGS sequence"/>
</dbReference>
<protein>
    <submittedName>
        <fullName evidence="2">Uncharacterized protein</fullName>
    </submittedName>
</protein>
<organism evidence="3">
    <name type="scientific">Entamoeba dispar (strain ATCC PRA-260 / SAW760)</name>
    <dbReference type="NCBI Taxonomy" id="370354"/>
    <lineage>
        <taxon>Eukaryota</taxon>
        <taxon>Amoebozoa</taxon>
        <taxon>Evosea</taxon>
        <taxon>Archamoebae</taxon>
        <taxon>Mastigamoebida</taxon>
        <taxon>Entamoebidae</taxon>
        <taxon>Entamoeba</taxon>
    </lineage>
</organism>